<evidence type="ECO:0000313" key="3">
    <source>
        <dbReference type="Proteomes" id="UP001589773"/>
    </source>
</evidence>
<feature type="signal peptide" evidence="1">
    <location>
        <begin position="1"/>
        <end position="22"/>
    </location>
</feature>
<sequence length="85" mass="9716">MRRAQSRIASRSRLSAPLAALAALRATGFWRHARALVAAMRRGVRTSLRHAGRQPGHLMRVLRRMGARLRTRQRQAQDKPDTEHQ</sequence>
<proteinExistence type="predicted"/>
<evidence type="ECO:0000313" key="2">
    <source>
        <dbReference type="EMBL" id="MFC0253104.1"/>
    </source>
</evidence>
<comment type="caution">
    <text evidence="2">The sequence shown here is derived from an EMBL/GenBank/DDBJ whole genome shotgun (WGS) entry which is preliminary data.</text>
</comment>
<protein>
    <submittedName>
        <fullName evidence="2">Uncharacterized protein</fullName>
    </submittedName>
</protein>
<accession>A0ABV6FHU1</accession>
<keyword evidence="3" id="KW-1185">Reference proteome</keyword>
<dbReference type="Proteomes" id="UP001589773">
    <property type="component" value="Unassembled WGS sequence"/>
</dbReference>
<organism evidence="2 3">
    <name type="scientific">Massilia consociata</name>
    <dbReference type="NCBI Taxonomy" id="760117"/>
    <lineage>
        <taxon>Bacteria</taxon>
        <taxon>Pseudomonadati</taxon>
        <taxon>Pseudomonadota</taxon>
        <taxon>Betaproteobacteria</taxon>
        <taxon>Burkholderiales</taxon>
        <taxon>Oxalobacteraceae</taxon>
        <taxon>Telluria group</taxon>
        <taxon>Massilia</taxon>
    </lineage>
</organism>
<gene>
    <name evidence="2" type="ORF">ACFFJK_14485</name>
</gene>
<dbReference type="RefSeq" id="WP_379680063.1">
    <property type="nucleotide sequence ID" value="NZ_JBHLWP010000013.1"/>
</dbReference>
<dbReference type="EMBL" id="JBHLWP010000013">
    <property type="protein sequence ID" value="MFC0253104.1"/>
    <property type="molecule type" value="Genomic_DNA"/>
</dbReference>
<feature type="chain" id="PRO_5046830367" evidence="1">
    <location>
        <begin position="23"/>
        <end position="85"/>
    </location>
</feature>
<name>A0ABV6FHU1_9BURK</name>
<evidence type="ECO:0000256" key="1">
    <source>
        <dbReference type="SAM" id="SignalP"/>
    </source>
</evidence>
<reference evidence="2 3" key="1">
    <citation type="submission" date="2024-09" db="EMBL/GenBank/DDBJ databases">
        <authorList>
            <person name="Sun Q."/>
            <person name="Mori K."/>
        </authorList>
    </citation>
    <scope>NUCLEOTIDE SEQUENCE [LARGE SCALE GENOMIC DNA]</scope>
    <source>
        <strain evidence="2 3">CCM 7792</strain>
    </source>
</reference>
<keyword evidence="1" id="KW-0732">Signal</keyword>